<evidence type="ECO:0000256" key="5">
    <source>
        <dbReference type="ARBA" id="ARBA00022840"/>
    </source>
</evidence>
<keyword evidence="7" id="KW-1278">Translocase</keyword>
<accession>A0A8S2XHW6</accession>
<feature type="region of interest" description="Disordered" evidence="8">
    <location>
        <begin position="84"/>
        <end position="105"/>
    </location>
</feature>
<protein>
    <submittedName>
        <fullName evidence="10">Uncharacterized protein</fullName>
    </submittedName>
</protein>
<evidence type="ECO:0000256" key="6">
    <source>
        <dbReference type="ARBA" id="ARBA00022842"/>
    </source>
</evidence>
<evidence type="ECO:0000256" key="1">
    <source>
        <dbReference type="ARBA" id="ARBA00004141"/>
    </source>
</evidence>
<dbReference type="GO" id="GO:0046872">
    <property type="term" value="F:metal ion binding"/>
    <property type="evidence" value="ECO:0007669"/>
    <property type="project" value="UniProtKB-KW"/>
</dbReference>
<evidence type="ECO:0000256" key="8">
    <source>
        <dbReference type="SAM" id="MobiDB-lite"/>
    </source>
</evidence>
<keyword evidence="4" id="KW-0547">Nucleotide-binding</keyword>
<evidence type="ECO:0000256" key="7">
    <source>
        <dbReference type="ARBA" id="ARBA00022967"/>
    </source>
</evidence>
<evidence type="ECO:0000256" key="2">
    <source>
        <dbReference type="ARBA" id="ARBA00022553"/>
    </source>
</evidence>
<comment type="subcellular location">
    <subcellularLocation>
        <location evidence="1">Membrane</location>
        <topology evidence="1">Multi-pass membrane protein</topology>
    </subcellularLocation>
</comment>
<dbReference type="GO" id="GO:0015203">
    <property type="term" value="F:polyamine transmembrane transporter activity"/>
    <property type="evidence" value="ECO:0007669"/>
    <property type="project" value="TreeGrafter"/>
</dbReference>
<dbReference type="GO" id="GO:0005524">
    <property type="term" value="F:ATP binding"/>
    <property type="evidence" value="ECO:0007669"/>
    <property type="project" value="UniProtKB-KW"/>
</dbReference>
<name>A0A8S2XHW6_9BILA</name>
<evidence type="ECO:0000256" key="9">
    <source>
        <dbReference type="SAM" id="Phobius"/>
    </source>
</evidence>
<reference evidence="10" key="1">
    <citation type="submission" date="2021-02" db="EMBL/GenBank/DDBJ databases">
        <authorList>
            <person name="Nowell W R."/>
        </authorList>
    </citation>
    <scope>NUCLEOTIDE SEQUENCE</scope>
</reference>
<dbReference type="GO" id="GO:0140358">
    <property type="term" value="F:P-type transmembrane transporter activity"/>
    <property type="evidence" value="ECO:0007669"/>
    <property type="project" value="InterPro"/>
</dbReference>
<dbReference type="Proteomes" id="UP000682733">
    <property type="component" value="Unassembled WGS sequence"/>
</dbReference>
<dbReference type="GO" id="GO:0006874">
    <property type="term" value="P:intracellular calcium ion homeostasis"/>
    <property type="evidence" value="ECO:0007669"/>
    <property type="project" value="TreeGrafter"/>
</dbReference>
<dbReference type="PANTHER" id="PTHR45630:SF8">
    <property type="entry name" value="CATION-TRANSPORTING ATPASE"/>
    <property type="match status" value="1"/>
</dbReference>
<feature type="transmembrane region" description="Helical" evidence="9">
    <location>
        <begin position="46"/>
        <end position="64"/>
    </location>
</feature>
<dbReference type="GO" id="GO:0016020">
    <property type="term" value="C:membrane"/>
    <property type="evidence" value="ECO:0007669"/>
    <property type="project" value="UniProtKB-SubCell"/>
</dbReference>
<keyword evidence="5" id="KW-0067">ATP-binding</keyword>
<sequence length="105" mass="12427">KKLYGENSISIRLTPLHRLIVKEVLSPFYIFQVFSCTLWYSDEYYYYASCIVLISLVSIIYTLREIRKNERALRDTVHQSNLTTGLTRSSETDEGYQRTISKQKY</sequence>
<keyword evidence="9" id="KW-0472">Membrane</keyword>
<gene>
    <name evidence="10" type="ORF">TMI583_LOCUS47767</name>
</gene>
<comment type="caution">
    <text evidence="10">The sequence shown here is derived from an EMBL/GenBank/DDBJ whole genome shotgun (WGS) entry which is preliminary data.</text>
</comment>
<dbReference type="AlphaFoldDB" id="A0A8S2XHW6"/>
<keyword evidence="6" id="KW-0460">Magnesium</keyword>
<dbReference type="EMBL" id="CAJOBA010094025">
    <property type="protein sequence ID" value="CAF4496295.1"/>
    <property type="molecule type" value="Genomic_DNA"/>
</dbReference>
<organism evidence="10 11">
    <name type="scientific">Didymodactylos carnosus</name>
    <dbReference type="NCBI Taxonomy" id="1234261"/>
    <lineage>
        <taxon>Eukaryota</taxon>
        <taxon>Metazoa</taxon>
        <taxon>Spiralia</taxon>
        <taxon>Gnathifera</taxon>
        <taxon>Rotifera</taxon>
        <taxon>Eurotatoria</taxon>
        <taxon>Bdelloidea</taxon>
        <taxon>Philodinida</taxon>
        <taxon>Philodinidae</taxon>
        <taxon>Didymodactylos</taxon>
    </lineage>
</organism>
<evidence type="ECO:0000256" key="4">
    <source>
        <dbReference type="ARBA" id="ARBA00022741"/>
    </source>
</evidence>
<feature type="non-terminal residue" evidence="10">
    <location>
        <position position="105"/>
    </location>
</feature>
<dbReference type="SUPFAM" id="SSF81665">
    <property type="entry name" value="Calcium ATPase, transmembrane domain M"/>
    <property type="match status" value="1"/>
</dbReference>
<proteinExistence type="predicted"/>
<evidence type="ECO:0000313" key="11">
    <source>
        <dbReference type="Proteomes" id="UP000682733"/>
    </source>
</evidence>
<keyword evidence="9" id="KW-1133">Transmembrane helix</keyword>
<dbReference type="GO" id="GO:0019829">
    <property type="term" value="F:ATPase-coupled monoatomic cation transmembrane transporter activity"/>
    <property type="evidence" value="ECO:0007669"/>
    <property type="project" value="TreeGrafter"/>
</dbReference>
<keyword evidence="3" id="KW-0479">Metal-binding</keyword>
<dbReference type="InterPro" id="IPR023298">
    <property type="entry name" value="ATPase_P-typ_TM_dom_sf"/>
</dbReference>
<dbReference type="InterPro" id="IPR006544">
    <property type="entry name" value="P-type_TPase_V"/>
</dbReference>
<evidence type="ECO:0000256" key="3">
    <source>
        <dbReference type="ARBA" id="ARBA00022723"/>
    </source>
</evidence>
<evidence type="ECO:0000313" key="10">
    <source>
        <dbReference type="EMBL" id="CAF4496295.1"/>
    </source>
</evidence>
<dbReference type="PANTHER" id="PTHR45630">
    <property type="entry name" value="CATION-TRANSPORTING ATPASE-RELATED"/>
    <property type="match status" value="1"/>
</dbReference>
<keyword evidence="2" id="KW-0597">Phosphoprotein</keyword>
<keyword evidence="9" id="KW-0812">Transmembrane</keyword>